<protein>
    <recommendedName>
        <fullName evidence="6">Immunoglobulin domain-containing protein</fullName>
    </recommendedName>
</protein>
<evidence type="ECO:0000259" key="6">
    <source>
        <dbReference type="SMART" id="SM00409"/>
    </source>
</evidence>
<evidence type="ECO:0000256" key="2">
    <source>
        <dbReference type="ARBA" id="ARBA00022692"/>
    </source>
</evidence>
<dbReference type="Gene3D" id="2.60.40.10">
    <property type="entry name" value="Immunoglobulins"/>
    <property type="match status" value="1"/>
</dbReference>
<keyword evidence="8" id="KW-1185">Reference proteome</keyword>
<keyword evidence="2 5" id="KW-0812">Transmembrane</keyword>
<dbReference type="GeneTree" id="ENSGT00940000175426"/>
<dbReference type="GO" id="GO:0005886">
    <property type="term" value="C:plasma membrane"/>
    <property type="evidence" value="ECO:0007669"/>
    <property type="project" value="TreeGrafter"/>
</dbReference>
<dbReference type="SUPFAM" id="SSF48726">
    <property type="entry name" value="Immunoglobulin"/>
    <property type="match status" value="1"/>
</dbReference>
<dbReference type="AlphaFoldDB" id="A0A3Q3M9Z1"/>
<evidence type="ECO:0000313" key="7">
    <source>
        <dbReference type="Ensembl" id="ENSMAMP00000019541.2"/>
    </source>
</evidence>
<accession>A0A3Q3M9Z1</accession>
<reference evidence="7" key="1">
    <citation type="submission" date="2025-08" db="UniProtKB">
        <authorList>
            <consortium name="Ensembl"/>
        </authorList>
    </citation>
    <scope>IDENTIFICATION</scope>
</reference>
<feature type="region of interest" description="Disordered" evidence="4">
    <location>
        <begin position="165"/>
        <end position="184"/>
    </location>
</feature>
<dbReference type="InterPro" id="IPR050671">
    <property type="entry name" value="CD300_family_receptors"/>
</dbReference>
<evidence type="ECO:0000313" key="8">
    <source>
        <dbReference type="Proteomes" id="UP000261640"/>
    </source>
</evidence>
<keyword evidence="5" id="KW-1133">Transmembrane helix</keyword>
<comment type="subcellular location">
    <subcellularLocation>
        <location evidence="1">Membrane</location>
    </subcellularLocation>
</comment>
<dbReference type="PANTHER" id="PTHR11860">
    <property type="entry name" value="POLYMERIC-IMMUNOGLOBULIN RECEPTOR"/>
    <property type="match status" value="1"/>
</dbReference>
<evidence type="ECO:0000256" key="3">
    <source>
        <dbReference type="ARBA" id="ARBA00023136"/>
    </source>
</evidence>
<dbReference type="InterPro" id="IPR036179">
    <property type="entry name" value="Ig-like_dom_sf"/>
</dbReference>
<name>A0A3Q3M9Z1_9TELE</name>
<dbReference type="InterPro" id="IPR013783">
    <property type="entry name" value="Ig-like_fold"/>
</dbReference>
<proteinExistence type="predicted"/>
<feature type="transmembrane region" description="Helical" evidence="5">
    <location>
        <begin position="7"/>
        <end position="26"/>
    </location>
</feature>
<reference evidence="7" key="2">
    <citation type="submission" date="2025-09" db="UniProtKB">
        <authorList>
            <consortium name="Ensembl"/>
        </authorList>
    </citation>
    <scope>IDENTIFICATION</scope>
</reference>
<dbReference type="GO" id="GO:0004888">
    <property type="term" value="F:transmembrane signaling receptor activity"/>
    <property type="evidence" value="ECO:0007669"/>
    <property type="project" value="TreeGrafter"/>
</dbReference>
<dbReference type="InterPro" id="IPR013106">
    <property type="entry name" value="Ig_V-set"/>
</dbReference>
<evidence type="ECO:0000256" key="1">
    <source>
        <dbReference type="ARBA" id="ARBA00004370"/>
    </source>
</evidence>
<keyword evidence="3 5" id="KW-0472">Membrane</keyword>
<dbReference type="Proteomes" id="UP000261640">
    <property type="component" value="Unplaced"/>
</dbReference>
<evidence type="ECO:0000256" key="4">
    <source>
        <dbReference type="SAM" id="MobiDB-lite"/>
    </source>
</evidence>
<evidence type="ECO:0000256" key="5">
    <source>
        <dbReference type="SAM" id="Phobius"/>
    </source>
</evidence>
<feature type="domain" description="Immunoglobulin" evidence="6">
    <location>
        <begin position="85"/>
        <end position="146"/>
    </location>
</feature>
<dbReference type="PANTHER" id="PTHR11860:SF118">
    <property type="entry name" value="CMRF35-LIKE MOLECULE 3-RELATED"/>
    <property type="match status" value="1"/>
</dbReference>
<sequence>MLSRLCSLYILLLFIIYIYYHINIIIFRYSVMLLLLSILAAVWTEGTIIKIEEIEQREVLFRCSHSFAQSNDKYLCKDPCTQSTDKLVTVKAGGRAVSERITLVDSGNGVFTVIFSQLQMSDSGRYWCAVERIGWDTYTEVNLIVNKGKYLATETPNRSTTWAYQSISSSTQPTPETNTSSPTNLSASRKKFYILIHRNIRYIRMLNLQKVNFQPALQLQTTRMEAKKTSAQVSFHLIIWLSGD</sequence>
<dbReference type="InterPro" id="IPR003599">
    <property type="entry name" value="Ig_sub"/>
</dbReference>
<dbReference type="Pfam" id="PF07686">
    <property type="entry name" value="V-set"/>
    <property type="match status" value="1"/>
</dbReference>
<dbReference type="SMART" id="SM00409">
    <property type="entry name" value="IG"/>
    <property type="match status" value="1"/>
</dbReference>
<feature type="compositionally biased region" description="Low complexity" evidence="4">
    <location>
        <begin position="168"/>
        <end position="183"/>
    </location>
</feature>
<dbReference type="Ensembl" id="ENSMAMT00000020043.2">
    <property type="protein sequence ID" value="ENSMAMP00000019541.2"/>
    <property type="gene ID" value="ENSMAMG00000013148.2"/>
</dbReference>
<dbReference type="STRING" id="205130.ENSMAMP00000019541"/>
<dbReference type="InParanoid" id="A0A3Q3M9Z1"/>
<organism evidence="7 8">
    <name type="scientific">Mastacembelus armatus</name>
    <name type="common">zig-zag eel</name>
    <dbReference type="NCBI Taxonomy" id="205130"/>
    <lineage>
        <taxon>Eukaryota</taxon>
        <taxon>Metazoa</taxon>
        <taxon>Chordata</taxon>
        <taxon>Craniata</taxon>
        <taxon>Vertebrata</taxon>
        <taxon>Euteleostomi</taxon>
        <taxon>Actinopterygii</taxon>
        <taxon>Neopterygii</taxon>
        <taxon>Teleostei</taxon>
        <taxon>Neoteleostei</taxon>
        <taxon>Acanthomorphata</taxon>
        <taxon>Anabantaria</taxon>
        <taxon>Synbranchiformes</taxon>
        <taxon>Mastacembelidae</taxon>
        <taxon>Mastacembelus</taxon>
    </lineage>
</organism>